<keyword evidence="4" id="KW-0378">Hydrolase</keyword>
<accession>A0A4R6IRP7</accession>
<dbReference type="EMBL" id="SNWM01000001">
    <property type="protein sequence ID" value="TDO24626.1"/>
    <property type="molecule type" value="Genomic_DNA"/>
</dbReference>
<sequence length="513" mass="58449">MNHLNNHKTFGLFLALLLFAVSPSQGQTPKQQWQYTVTPQPEKKGVHVQLRLSGETEKSILFKLPVWTPGYYQLMDFAKNVSNFKATDGNGKMLEWKQNANAWTVDHSSNSGVTLDYDVKTDRNFVGGNFIDQDHMFLSPAGIFLHGSTIKQPVTVTINPYTGWTKLASGMDYLKSDTTTYTAPDFDILYDSPILMGKLETLPGFKIKGIPHNFIGYDMGNFDRIRFMGDLKKIIESGIAVIGDIPYKHYTFLSIGAGGGGIEHLNSTAVTFKGSGLETSRGRLKVYNFLAHEYFHHYNVKRIRPIELGPFDYDKENPTELLWVSEGFSVYYEYLMVHRAGLSTPEELIDHLRDNLMAYENKPGHLYQSVTQSSFQTWTYGPSVKKEDADKTISYYDKGPILGLMLDMKIRQETNNKKSLDDVMRTLYKQYYKKLRRGFTSQEFRTVCEQVAGTDLNEFFSYATTTTAPNYIKYFAYAGLDIDVKSTKFEIKRVLKPTPLQQKIYVSIFGASK</sequence>
<dbReference type="InterPro" id="IPR007963">
    <property type="entry name" value="Peptidase_M61_catalytic"/>
</dbReference>
<evidence type="ECO:0000313" key="5">
    <source>
        <dbReference type="Proteomes" id="UP000295499"/>
    </source>
</evidence>
<dbReference type="InterPro" id="IPR040756">
    <property type="entry name" value="Peptidase_M61_N"/>
</dbReference>
<dbReference type="Pfam" id="PF05299">
    <property type="entry name" value="Peptidase_M61"/>
    <property type="match status" value="1"/>
</dbReference>
<dbReference type="OrthoDB" id="9778516at2"/>
<dbReference type="RefSeq" id="WP_133552772.1">
    <property type="nucleotide sequence ID" value="NZ_SNWM01000001.1"/>
</dbReference>
<feature type="domain" description="Peptidase M61 N-terminal" evidence="3">
    <location>
        <begin position="34"/>
        <end position="198"/>
    </location>
</feature>
<protein>
    <submittedName>
        <fullName evidence="4">Putative metalloprotease with PDZ domain</fullName>
    </submittedName>
</protein>
<keyword evidence="1" id="KW-0732">Signal</keyword>
<dbReference type="GO" id="GO:0008237">
    <property type="term" value="F:metallopeptidase activity"/>
    <property type="evidence" value="ECO:0007669"/>
    <property type="project" value="UniProtKB-KW"/>
</dbReference>
<feature type="domain" description="Peptidase M61 catalytic" evidence="2">
    <location>
        <begin position="287"/>
        <end position="401"/>
    </location>
</feature>
<keyword evidence="4" id="KW-0482">Metalloprotease</keyword>
<comment type="caution">
    <text evidence="4">The sequence shown here is derived from an EMBL/GenBank/DDBJ whole genome shotgun (WGS) entry which is preliminary data.</text>
</comment>
<dbReference type="InterPro" id="IPR027268">
    <property type="entry name" value="Peptidase_M4/M1_CTD_sf"/>
</dbReference>
<proteinExistence type="predicted"/>
<dbReference type="AlphaFoldDB" id="A0A4R6IRP7"/>
<dbReference type="Pfam" id="PF17899">
    <property type="entry name" value="Peptidase_M61_N"/>
    <property type="match status" value="1"/>
</dbReference>
<evidence type="ECO:0000256" key="1">
    <source>
        <dbReference type="SAM" id="SignalP"/>
    </source>
</evidence>
<dbReference type="PIRSF" id="PIRSF016493">
    <property type="entry name" value="Glycyl_aminpptds"/>
    <property type="match status" value="1"/>
</dbReference>
<dbReference type="Gene3D" id="1.10.390.10">
    <property type="entry name" value="Neutral Protease Domain 2"/>
    <property type="match status" value="1"/>
</dbReference>
<name>A0A4R6IRP7_9SPHI</name>
<evidence type="ECO:0000259" key="2">
    <source>
        <dbReference type="Pfam" id="PF05299"/>
    </source>
</evidence>
<keyword evidence="4" id="KW-0645">Protease</keyword>
<dbReference type="SUPFAM" id="SSF55486">
    <property type="entry name" value="Metalloproteases ('zincins'), catalytic domain"/>
    <property type="match status" value="1"/>
</dbReference>
<keyword evidence="5" id="KW-1185">Reference proteome</keyword>
<reference evidence="4 5" key="1">
    <citation type="submission" date="2019-03" db="EMBL/GenBank/DDBJ databases">
        <title>Genomic Encyclopedia of Archaeal and Bacterial Type Strains, Phase II (KMG-II): from individual species to whole genera.</title>
        <authorList>
            <person name="Goeker M."/>
        </authorList>
    </citation>
    <scope>NUCLEOTIDE SEQUENCE [LARGE SCALE GENOMIC DNA]</scope>
    <source>
        <strain evidence="4 5">DSM 19034</strain>
    </source>
</reference>
<evidence type="ECO:0000313" key="4">
    <source>
        <dbReference type="EMBL" id="TDO24626.1"/>
    </source>
</evidence>
<evidence type="ECO:0000259" key="3">
    <source>
        <dbReference type="Pfam" id="PF17899"/>
    </source>
</evidence>
<dbReference type="Gene3D" id="2.60.40.3650">
    <property type="match status" value="1"/>
</dbReference>
<dbReference type="GO" id="GO:0006508">
    <property type="term" value="P:proteolysis"/>
    <property type="evidence" value="ECO:0007669"/>
    <property type="project" value="UniProtKB-KW"/>
</dbReference>
<dbReference type="Proteomes" id="UP000295499">
    <property type="component" value="Unassembled WGS sequence"/>
</dbReference>
<feature type="chain" id="PRO_5020242716" evidence="1">
    <location>
        <begin position="27"/>
        <end position="513"/>
    </location>
</feature>
<feature type="signal peptide" evidence="1">
    <location>
        <begin position="1"/>
        <end position="26"/>
    </location>
</feature>
<dbReference type="InterPro" id="IPR024191">
    <property type="entry name" value="Peptidase_M61"/>
</dbReference>
<organism evidence="4 5">
    <name type="scientific">Pedobacter duraquae</name>
    <dbReference type="NCBI Taxonomy" id="425511"/>
    <lineage>
        <taxon>Bacteria</taxon>
        <taxon>Pseudomonadati</taxon>
        <taxon>Bacteroidota</taxon>
        <taxon>Sphingobacteriia</taxon>
        <taxon>Sphingobacteriales</taxon>
        <taxon>Sphingobacteriaceae</taxon>
        <taxon>Pedobacter</taxon>
    </lineage>
</organism>
<gene>
    <name evidence="4" type="ORF">CLV32_0916</name>
</gene>